<protein>
    <submittedName>
        <fullName evidence="2">Uncharacterized protein</fullName>
    </submittedName>
</protein>
<evidence type="ECO:0000313" key="2">
    <source>
        <dbReference type="EMBL" id="ODA35399.1"/>
    </source>
</evidence>
<dbReference type="STRING" id="1080227.A8L45_04360"/>
<dbReference type="Proteomes" id="UP000094936">
    <property type="component" value="Unassembled WGS sequence"/>
</dbReference>
<organism evidence="2 3">
    <name type="scientific">Veronia pacifica</name>
    <dbReference type="NCBI Taxonomy" id="1080227"/>
    <lineage>
        <taxon>Bacteria</taxon>
        <taxon>Pseudomonadati</taxon>
        <taxon>Pseudomonadota</taxon>
        <taxon>Gammaproteobacteria</taxon>
        <taxon>Vibrionales</taxon>
        <taxon>Vibrionaceae</taxon>
        <taxon>Veronia</taxon>
    </lineage>
</organism>
<dbReference type="AlphaFoldDB" id="A0A1C3EQC2"/>
<dbReference type="OrthoDB" id="9765721at2"/>
<keyword evidence="1" id="KW-1133">Transmembrane helix</keyword>
<feature type="transmembrane region" description="Helical" evidence="1">
    <location>
        <begin position="124"/>
        <end position="153"/>
    </location>
</feature>
<feature type="transmembrane region" description="Helical" evidence="1">
    <location>
        <begin position="84"/>
        <end position="103"/>
    </location>
</feature>
<feature type="transmembrane region" description="Helical" evidence="1">
    <location>
        <begin position="57"/>
        <end position="78"/>
    </location>
</feature>
<keyword evidence="3" id="KW-1185">Reference proteome</keyword>
<feature type="transmembrane region" description="Helical" evidence="1">
    <location>
        <begin position="159"/>
        <end position="180"/>
    </location>
</feature>
<dbReference type="EMBL" id="LYBM01000004">
    <property type="protein sequence ID" value="ODA35399.1"/>
    <property type="molecule type" value="Genomic_DNA"/>
</dbReference>
<reference evidence="2 3" key="1">
    <citation type="submission" date="2016-05" db="EMBL/GenBank/DDBJ databases">
        <title>Genomic Taxonomy of the Vibrionaceae.</title>
        <authorList>
            <person name="Gomez-Gil B."/>
            <person name="Enciso-Ibarra J."/>
        </authorList>
    </citation>
    <scope>NUCLEOTIDE SEQUENCE [LARGE SCALE GENOMIC DNA]</scope>
    <source>
        <strain evidence="2 3">CAIM 1920</strain>
    </source>
</reference>
<feature type="transmembrane region" description="Helical" evidence="1">
    <location>
        <begin position="264"/>
        <end position="287"/>
    </location>
</feature>
<dbReference type="Pfam" id="PF05987">
    <property type="entry name" value="DUF898"/>
    <property type="match status" value="1"/>
</dbReference>
<dbReference type="InterPro" id="IPR010295">
    <property type="entry name" value="DUF898"/>
</dbReference>
<feature type="transmembrane region" description="Helical" evidence="1">
    <location>
        <begin position="215"/>
        <end position="244"/>
    </location>
</feature>
<accession>A0A1C3EQC2</accession>
<evidence type="ECO:0000256" key="1">
    <source>
        <dbReference type="SAM" id="Phobius"/>
    </source>
</evidence>
<dbReference type="RefSeq" id="WP_068899600.1">
    <property type="nucleotide sequence ID" value="NZ_JBHUIF010000003.1"/>
</dbReference>
<feature type="transmembrane region" description="Helical" evidence="1">
    <location>
        <begin position="15"/>
        <end position="36"/>
    </location>
</feature>
<keyword evidence="1" id="KW-0812">Transmembrane</keyword>
<comment type="caution">
    <text evidence="2">The sequence shown here is derived from an EMBL/GenBank/DDBJ whole genome shotgun (WGS) entry which is preliminary data.</text>
</comment>
<gene>
    <name evidence="2" type="ORF">A8L45_04360</name>
</gene>
<keyword evidence="1" id="KW-0472">Membrane</keyword>
<name>A0A1C3EQC2_9GAMM</name>
<proteinExistence type="predicted"/>
<sequence length="387" mass="41692">MQNRLVFHGKAGEFFGIWIVNLVLSIITLGIYSAWAKVRTKKYFYGNTELAGDRFDYHATPVQILIGRIIAVVLLAAWVISQSLLPQVALIAALIFMLLLPVLARNNARFDSSMTSYRNVRFSFAGDLLGAYIAFVGRPLLLVAVVAGATFLAFGVSGAVGMVVSVLAFLIAAIVGYGWVIRGIMSYFANGYRYGEKAFSATLSTGFFVKTYLQAWLIGLAIGIALMVVGALFFSGLALTLISVASSGDPSSIFNSDLASGSTFALVIGLYLFALVCGIVVTSFVAVRTRNYVFGQMLTEGEDKYQLRSEITLGAFVWLTVSNFLAQLVTLGLARPWVLVRTSRYLASVTAVEGDMSLLRTADSGDQATSSIGDEVSQAFNLEVGLN</sequence>
<evidence type="ECO:0000313" key="3">
    <source>
        <dbReference type="Proteomes" id="UP000094936"/>
    </source>
</evidence>